<feature type="transmembrane region" description="Helical" evidence="6">
    <location>
        <begin position="282"/>
        <end position="299"/>
    </location>
</feature>
<dbReference type="Pfam" id="PF02653">
    <property type="entry name" value="BPD_transp_2"/>
    <property type="match status" value="1"/>
</dbReference>
<organism evidence="7 8">
    <name type="scientific">Azospirillum thermophilum</name>
    <dbReference type="NCBI Taxonomy" id="2202148"/>
    <lineage>
        <taxon>Bacteria</taxon>
        <taxon>Pseudomonadati</taxon>
        <taxon>Pseudomonadota</taxon>
        <taxon>Alphaproteobacteria</taxon>
        <taxon>Rhodospirillales</taxon>
        <taxon>Azospirillaceae</taxon>
        <taxon>Azospirillum</taxon>
    </lineage>
</organism>
<dbReference type="CDD" id="cd06580">
    <property type="entry name" value="TM_PBP1_transp_TpRbsC_like"/>
    <property type="match status" value="1"/>
</dbReference>
<dbReference type="GO" id="GO:0022857">
    <property type="term" value="F:transmembrane transporter activity"/>
    <property type="evidence" value="ECO:0007669"/>
    <property type="project" value="InterPro"/>
</dbReference>
<keyword evidence="5 6" id="KW-0472">Membrane</keyword>
<dbReference type="GO" id="GO:0005886">
    <property type="term" value="C:plasma membrane"/>
    <property type="evidence" value="ECO:0007669"/>
    <property type="project" value="UniProtKB-SubCell"/>
</dbReference>
<feature type="transmembrane region" description="Helical" evidence="6">
    <location>
        <begin position="212"/>
        <end position="235"/>
    </location>
</feature>
<feature type="transmembrane region" description="Helical" evidence="6">
    <location>
        <begin position="118"/>
        <end position="135"/>
    </location>
</feature>
<feature type="transmembrane region" description="Helical" evidence="6">
    <location>
        <begin position="94"/>
        <end position="112"/>
    </location>
</feature>
<evidence type="ECO:0000256" key="2">
    <source>
        <dbReference type="ARBA" id="ARBA00022475"/>
    </source>
</evidence>
<comment type="subcellular location">
    <subcellularLocation>
        <location evidence="1">Cell membrane</location>
        <topology evidence="1">Multi-pass membrane protein</topology>
    </subcellularLocation>
</comment>
<feature type="transmembrane region" description="Helical" evidence="6">
    <location>
        <begin position="12"/>
        <end position="40"/>
    </location>
</feature>
<keyword evidence="3 6" id="KW-0812">Transmembrane</keyword>
<accession>A0A2S2D0C0</accession>
<proteinExistence type="predicted"/>
<keyword evidence="8" id="KW-1185">Reference proteome</keyword>
<protein>
    <submittedName>
        <fullName evidence="7">Sugar ABC transporter permease</fullName>
    </submittedName>
</protein>
<evidence type="ECO:0000313" key="8">
    <source>
        <dbReference type="Proteomes" id="UP000245629"/>
    </source>
</evidence>
<dbReference type="Proteomes" id="UP000245629">
    <property type="component" value="Plasmid unnamed3"/>
</dbReference>
<dbReference type="AlphaFoldDB" id="A0A2S2D0C0"/>
<evidence type="ECO:0000256" key="5">
    <source>
        <dbReference type="ARBA" id="ARBA00023136"/>
    </source>
</evidence>
<geneLocation type="plasmid" evidence="7 8">
    <name>unnamed3</name>
</geneLocation>
<gene>
    <name evidence="7" type="ORF">DEW08_28745</name>
</gene>
<sequence>MVKAGGQPGMVPGWVGYALMPVLNLIAAFLLSGLVILVIGENPVDVLSLMLSEAVGYPEAIGYTLYYTTDYIFTGLAVAIAFHCGLFNIGGEGQAYLGGLGAGLVGLALTGWPWPVAALAAILASALLGAAWAWIPAVLQAKRGSHIVITTIMFNFIAAALMTWLLVDVLIKPGQQSPETREFDPGVWLPSMEQAAGWFGVTLPNSPLNLSFLWALACCGLFHLFLWHTRWGYALRTVGRNERAAVYAGISPSRQIIVAMLISGALAGFVGVNEILGVQHRIILNFTGGVGFVGIAVALMGRNHPVGIILAALLFGVLAQGGAQVSFEYPTINRELVMVIQGLVILFAGALENLFRPQVEALFRRRGAAATEPGRG</sequence>
<keyword evidence="7" id="KW-0614">Plasmid</keyword>
<feature type="transmembrane region" description="Helical" evidence="6">
    <location>
        <begin position="60"/>
        <end position="82"/>
    </location>
</feature>
<name>A0A2S2D0C0_9PROT</name>
<reference evidence="8" key="1">
    <citation type="submission" date="2018-05" db="EMBL/GenBank/DDBJ databases">
        <title>Azospirillum thermophila sp. nov., a novel isolated from hot spring.</title>
        <authorList>
            <person name="Zhao Z."/>
        </authorList>
    </citation>
    <scope>NUCLEOTIDE SEQUENCE [LARGE SCALE GENOMIC DNA]</scope>
    <source>
        <strain evidence="8">CFH 70021</strain>
        <plasmid evidence="8">unnamed3</plasmid>
    </source>
</reference>
<dbReference type="PANTHER" id="PTHR47089:SF1">
    <property type="entry name" value="GUANOSINE ABC TRANSPORTER PERMEASE PROTEIN NUPP"/>
    <property type="match status" value="1"/>
</dbReference>
<evidence type="ECO:0000256" key="3">
    <source>
        <dbReference type="ARBA" id="ARBA00022692"/>
    </source>
</evidence>
<dbReference type="EMBL" id="CP029358">
    <property type="protein sequence ID" value="AWK90148.1"/>
    <property type="molecule type" value="Genomic_DNA"/>
</dbReference>
<feature type="transmembrane region" description="Helical" evidence="6">
    <location>
        <begin position="336"/>
        <end position="355"/>
    </location>
</feature>
<keyword evidence="2" id="KW-1003">Cell membrane</keyword>
<dbReference type="InterPro" id="IPR001851">
    <property type="entry name" value="ABC_transp_permease"/>
</dbReference>
<feature type="transmembrane region" description="Helical" evidence="6">
    <location>
        <begin position="306"/>
        <end position="324"/>
    </location>
</feature>
<evidence type="ECO:0000256" key="4">
    <source>
        <dbReference type="ARBA" id="ARBA00022989"/>
    </source>
</evidence>
<evidence type="ECO:0000256" key="6">
    <source>
        <dbReference type="SAM" id="Phobius"/>
    </source>
</evidence>
<dbReference type="KEGG" id="azz:DEW08_28745"/>
<keyword evidence="4 6" id="KW-1133">Transmembrane helix</keyword>
<dbReference type="OrthoDB" id="45037at2"/>
<dbReference type="PANTHER" id="PTHR47089">
    <property type="entry name" value="ABC TRANSPORTER, PERMEASE PROTEIN"/>
    <property type="match status" value="1"/>
</dbReference>
<feature type="transmembrane region" description="Helical" evidence="6">
    <location>
        <begin position="147"/>
        <end position="167"/>
    </location>
</feature>
<evidence type="ECO:0000313" key="7">
    <source>
        <dbReference type="EMBL" id="AWK90148.1"/>
    </source>
</evidence>
<feature type="transmembrane region" description="Helical" evidence="6">
    <location>
        <begin position="256"/>
        <end position="276"/>
    </location>
</feature>
<evidence type="ECO:0000256" key="1">
    <source>
        <dbReference type="ARBA" id="ARBA00004651"/>
    </source>
</evidence>